<dbReference type="PANTHER" id="PTHR43840:SF41">
    <property type="entry name" value="CATION-EFFLUX PUMP FIEF"/>
    <property type="match status" value="1"/>
</dbReference>
<feature type="region of interest" description="Disordered" evidence="10">
    <location>
        <begin position="314"/>
        <end position="337"/>
    </location>
</feature>
<feature type="transmembrane region" description="Helical" evidence="11">
    <location>
        <begin position="120"/>
        <end position="140"/>
    </location>
</feature>
<keyword evidence="7" id="KW-0862">Zinc</keyword>
<dbReference type="Proteomes" id="UP000823631">
    <property type="component" value="Unassembled WGS sequence"/>
</dbReference>
<dbReference type="AlphaFoldDB" id="A0A9D9GTR9"/>
<dbReference type="InterPro" id="IPR027470">
    <property type="entry name" value="Cation_efflux_CTD"/>
</dbReference>
<reference evidence="14" key="1">
    <citation type="submission" date="2020-10" db="EMBL/GenBank/DDBJ databases">
        <authorList>
            <person name="Gilroy R."/>
        </authorList>
    </citation>
    <scope>NUCLEOTIDE SEQUENCE</scope>
    <source>
        <strain evidence="14">17213</strain>
    </source>
</reference>
<dbReference type="SUPFAM" id="SSF161111">
    <property type="entry name" value="Cation efflux protein transmembrane domain-like"/>
    <property type="match status" value="1"/>
</dbReference>
<evidence type="ECO:0000256" key="5">
    <source>
        <dbReference type="ARBA" id="ARBA00022496"/>
    </source>
</evidence>
<sequence length="337" mass="36911">MSELVNYKKLVLLAGFASVTTAIVLIIMKFSVWMVSGSSSILASLMDSTIDLGASFVNLQALRFALKPADRDHRFGHYKAEALASLCQAAFIGGSAFFLVMHGIERLKSPRELANLDIGVYVSIASIVITFVLVSFQAYVYKRTKSEAIGADRYHYLSDVLLNLGVIASLCCSMYGYLWADGLFAILLGLYIFRGAVHIGRTAVATLLDRSMTSAEHEQVLKAILSIKGVSSIHDLRTRRAGPCCFIQCHLVLRSDMPLIEAHQIATKAEDAVRELFPEADVTMHMEPDVDETYRDVKFIDETVCHVDLQARSSTAADGTDSAEPAESAVKSKESKS</sequence>
<dbReference type="Gene3D" id="3.30.70.1350">
    <property type="entry name" value="Cation efflux protein, cytoplasmic domain"/>
    <property type="match status" value="1"/>
</dbReference>
<proteinExistence type="inferred from homology"/>
<dbReference type="InterPro" id="IPR002524">
    <property type="entry name" value="Cation_efflux"/>
</dbReference>
<keyword evidence="4" id="KW-1003">Cell membrane</keyword>
<accession>A0A9D9GTR9</accession>
<dbReference type="GO" id="GO:0015086">
    <property type="term" value="F:cadmium ion transmembrane transporter activity"/>
    <property type="evidence" value="ECO:0007669"/>
    <property type="project" value="TreeGrafter"/>
</dbReference>
<feature type="transmembrane region" description="Helical" evidence="11">
    <location>
        <begin position="12"/>
        <end position="35"/>
    </location>
</feature>
<dbReference type="GO" id="GO:0005886">
    <property type="term" value="C:plasma membrane"/>
    <property type="evidence" value="ECO:0007669"/>
    <property type="project" value="TreeGrafter"/>
</dbReference>
<comment type="subcellular location">
    <subcellularLocation>
        <location evidence="1">Membrane</location>
        <topology evidence="1">Multi-pass membrane protein</topology>
    </subcellularLocation>
</comment>
<feature type="transmembrane region" description="Helical" evidence="11">
    <location>
        <begin position="184"/>
        <end position="204"/>
    </location>
</feature>
<keyword evidence="3" id="KW-0813">Transport</keyword>
<reference evidence="14" key="2">
    <citation type="journal article" date="2021" name="PeerJ">
        <title>Extensive microbial diversity within the chicken gut microbiome revealed by metagenomics and culture.</title>
        <authorList>
            <person name="Gilroy R."/>
            <person name="Ravi A."/>
            <person name="Getino M."/>
            <person name="Pursley I."/>
            <person name="Horton D.L."/>
            <person name="Alikhan N.F."/>
            <person name="Baker D."/>
            <person name="Gharbi K."/>
            <person name="Hall N."/>
            <person name="Watson M."/>
            <person name="Adriaenssens E.M."/>
            <person name="Foster-Nyarko E."/>
            <person name="Jarju S."/>
            <person name="Secka A."/>
            <person name="Antonio M."/>
            <person name="Oren A."/>
            <person name="Chaudhuri R.R."/>
            <person name="La Ragione R."/>
            <person name="Hildebrand F."/>
            <person name="Pallen M.J."/>
        </authorList>
    </citation>
    <scope>NUCLEOTIDE SEQUENCE</scope>
    <source>
        <strain evidence="14">17213</strain>
    </source>
</reference>
<dbReference type="GO" id="GO:0015341">
    <property type="term" value="F:zinc efflux antiporter activity"/>
    <property type="evidence" value="ECO:0007669"/>
    <property type="project" value="TreeGrafter"/>
</dbReference>
<dbReference type="EMBL" id="JADINH010000074">
    <property type="protein sequence ID" value="MBO8415435.1"/>
    <property type="molecule type" value="Genomic_DNA"/>
</dbReference>
<keyword evidence="6 11" id="KW-0812">Transmembrane</keyword>
<dbReference type="Gene3D" id="1.20.1510.10">
    <property type="entry name" value="Cation efflux protein transmembrane domain"/>
    <property type="match status" value="1"/>
</dbReference>
<dbReference type="InterPro" id="IPR027469">
    <property type="entry name" value="Cation_efflux_TMD_sf"/>
</dbReference>
<evidence type="ECO:0000256" key="4">
    <source>
        <dbReference type="ARBA" id="ARBA00022475"/>
    </source>
</evidence>
<protein>
    <submittedName>
        <fullName evidence="14">Cation diffusion facilitator family transporter</fullName>
    </submittedName>
</protein>
<evidence type="ECO:0000256" key="7">
    <source>
        <dbReference type="ARBA" id="ARBA00022906"/>
    </source>
</evidence>
<keyword evidence="7" id="KW-0406">Ion transport</keyword>
<dbReference type="SUPFAM" id="SSF160240">
    <property type="entry name" value="Cation efflux protein cytoplasmic domain-like"/>
    <property type="match status" value="1"/>
</dbReference>
<evidence type="ECO:0000256" key="6">
    <source>
        <dbReference type="ARBA" id="ARBA00022692"/>
    </source>
</evidence>
<evidence type="ECO:0000256" key="1">
    <source>
        <dbReference type="ARBA" id="ARBA00004141"/>
    </source>
</evidence>
<evidence type="ECO:0000313" key="15">
    <source>
        <dbReference type="Proteomes" id="UP000823631"/>
    </source>
</evidence>
<keyword evidence="9 11" id="KW-0472">Membrane</keyword>
<evidence type="ECO:0000256" key="3">
    <source>
        <dbReference type="ARBA" id="ARBA00022448"/>
    </source>
</evidence>
<dbReference type="InterPro" id="IPR058533">
    <property type="entry name" value="Cation_efflux_TM"/>
</dbReference>
<evidence type="ECO:0000256" key="9">
    <source>
        <dbReference type="ARBA" id="ARBA00023136"/>
    </source>
</evidence>
<dbReference type="GO" id="GO:0006882">
    <property type="term" value="P:intracellular zinc ion homeostasis"/>
    <property type="evidence" value="ECO:0007669"/>
    <property type="project" value="TreeGrafter"/>
</dbReference>
<keyword evidence="5" id="KW-0410">Iron transport</keyword>
<dbReference type="Pfam" id="PF01545">
    <property type="entry name" value="Cation_efflux"/>
    <property type="match status" value="1"/>
</dbReference>
<evidence type="ECO:0000256" key="2">
    <source>
        <dbReference type="ARBA" id="ARBA00010212"/>
    </source>
</evidence>
<keyword evidence="7" id="KW-0864">Zinc transport</keyword>
<dbReference type="Pfam" id="PF16916">
    <property type="entry name" value="ZT_dimer"/>
    <property type="match status" value="1"/>
</dbReference>
<feature type="domain" description="Cation efflux protein transmembrane" evidence="12">
    <location>
        <begin position="16"/>
        <end position="208"/>
    </location>
</feature>
<keyword evidence="5" id="KW-0408">Iron</keyword>
<evidence type="ECO:0000259" key="13">
    <source>
        <dbReference type="Pfam" id="PF16916"/>
    </source>
</evidence>
<comment type="caution">
    <text evidence="14">The sequence shown here is derived from an EMBL/GenBank/DDBJ whole genome shotgun (WGS) entry which is preliminary data.</text>
</comment>
<dbReference type="GO" id="GO:0015093">
    <property type="term" value="F:ferrous iron transmembrane transporter activity"/>
    <property type="evidence" value="ECO:0007669"/>
    <property type="project" value="TreeGrafter"/>
</dbReference>
<comment type="similarity">
    <text evidence="2">Belongs to the cation diffusion facilitator (CDF) transporter (TC 2.A.4) family. FieF subfamily.</text>
</comment>
<dbReference type="PANTHER" id="PTHR43840">
    <property type="entry name" value="MITOCHONDRIAL METAL TRANSPORTER 1-RELATED"/>
    <property type="match status" value="1"/>
</dbReference>
<dbReference type="InterPro" id="IPR036837">
    <property type="entry name" value="Cation_efflux_CTD_sf"/>
</dbReference>
<evidence type="ECO:0000256" key="11">
    <source>
        <dbReference type="SAM" id="Phobius"/>
    </source>
</evidence>
<keyword evidence="8 11" id="KW-1133">Transmembrane helix</keyword>
<dbReference type="FunFam" id="1.20.1510.10:FF:000001">
    <property type="entry name" value="Ferrous-iron efflux pump FieF"/>
    <property type="match status" value="1"/>
</dbReference>
<evidence type="ECO:0000259" key="12">
    <source>
        <dbReference type="Pfam" id="PF01545"/>
    </source>
</evidence>
<evidence type="ECO:0000313" key="14">
    <source>
        <dbReference type="EMBL" id="MBO8415435.1"/>
    </source>
</evidence>
<name>A0A9D9GTR9_9GAMM</name>
<dbReference type="InterPro" id="IPR050291">
    <property type="entry name" value="CDF_Transporter"/>
</dbReference>
<dbReference type="NCBIfam" id="TIGR01297">
    <property type="entry name" value="CDF"/>
    <property type="match status" value="1"/>
</dbReference>
<evidence type="ECO:0000256" key="10">
    <source>
        <dbReference type="SAM" id="MobiDB-lite"/>
    </source>
</evidence>
<organism evidence="14 15">
    <name type="scientific">Candidatus Avisuccinivibrio stercorigallinarum</name>
    <dbReference type="NCBI Taxonomy" id="2840704"/>
    <lineage>
        <taxon>Bacteria</taxon>
        <taxon>Pseudomonadati</taxon>
        <taxon>Pseudomonadota</taxon>
        <taxon>Gammaproteobacteria</taxon>
        <taxon>Aeromonadales</taxon>
        <taxon>Succinivibrionaceae</taxon>
        <taxon>Succinivibrionaceae incertae sedis</taxon>
        <taxon>Candidatus Avisuccinivibrio</taxon>
    </lineage>
</organism>
<feature type="transmembrane region" description="Helical" evidence="11">
    <location>
        <begin position="160"/>
        <end position="178"/>
    </location>
</feature>
<evidence type="ECO:0000256" key="8">
    <source>
        <dbReference type="ARBA" id="ARBA00022989"/>
    </source>
</evidence>
<feature type="domain" description="Cation efflux protein cytoplasmic" evidence="13">
    <location>
        <begin position="215"/>
        <end position="288"/>
    </location>
</feature>
<feature type="transmembrane region" description="Helical" evidence="11">
    <location>
        <begin position="82"/>
        <end position="100"/>
    </location>
</feature>
<gene>
    <name evidence="14" type="ORF">IAB19_03520</name>
</gene>